<dbReference type="eggNOG" id="ENOG502QQQ5">
    <property type="taxonomic scope" value="Eukaryota"/>
</dbReference>
<dbReference type="PANTHER" id="PTHR46348">
    <property type="entry name" value="DELETED IN LUNG AND ESOPHAGEAL CANCER PROTEIN 1"/>
    <property type="match status" value="1"/>
</dbReference>
<dbReference type="Pfam" id="PF23316">
    <property type="entry name" value="Ig_DLEC1_6th"/>
    <property type="match status" value="1"/>
</dbReference>
<dbReference type="GO" id="GO:0015631">
    <property type="term" value="F:tubulin binding"/>
    <property type="evidence" value="ECO:0007669"/>
    <property type="project" value="TreeGrafter"/>
</dbReference>
<dbReference type="Gene3D" id="2.60.40.10">
    <property type="entry name" value="Immunoglobulins"/>
    <property type="match status" value="6"/>
</dbReference>
<name>G3HQU8_CRIGR</name>
<dbReference type="InterPro" id="IPR013783">
    <property type="entry name" value="Ig-like_fold"/>
</dbReference>
<evidence type="ECO:0000259" key="1">
    <source>
        <dbReference type="Pfam" id="PF23277"/>
    </source>
</evidence>
<dbReference type="Pfam" id="PF23277">
    <property type="entry name" value="Ig_Dlec1_1"/>
    <property type="match status" value="1"/>
</dbReference>
<protein>
    <submittedName>
        <fullName evidence="2">Deleted in lung and esophageal cancer protein 1</fullName>
    </submittedName>
</protein>
<dbReference type="STRING" id="10029.G3HQU8"/>
<dbReference type="GO" id="GO:0008285">
    <property type="term" value="P:negative regulation of cell population proliferation"/>
    <property type="evidence" value="ECO:0007669"/>
    <property type="project" value="InterPro"/>
</dbReference>
<gene>
    <name evidence="2" type="ORF">I79_013204</name>
</gene>
<dbReference type="GO" id="GO:0005737">
    <property type="term" value="C:cytoplasm"/>
    <property type="evidence" value="ECO:0007669"/>
    <property type="project" value="TreeGrafter"/>
</dbReference>
<dbReference type="Proteomes" id="UP000001075">
    <property type="component" value="Unassembled WGS sequence"/>
</dbReference>
<feature type="domain" description="Deleted in lung and esophageal cancer protein 1 Ig-like" evidence="1">
    <location>
        <begin position="41"/>
        <end position="112"/>
    </location>
</feature>
<dbReference type="InterPro" id="IPR059041">
    <property type="entry name" value="Ig_DLEC1_1"/>
</dbReference>
<organism evidence="2 3">
    <name type="scientific">Cricetulus griseus</name>
    <name type="common">Chinese hamster</name>
    <name type="synonym">Cricetulus barabensis griseus</name>
    <dbReference type="NCBI Taxonomy" id="10029"/>
    <lineage>
        <taxon>Eukaryota</taxon>
        <taxon>Metazoa</taxon>
        <taxon>Chordata</taxon>
        <taxon>Craniata</taxon>
        <taxon>Vertebrata</taxon>
        <taxon>Euteleostomi</taxon>
        <taxon>Mammalia</taxon>
        <taxon>Eutheria</taxon>
        <taxon>Euarchontoglires</taxon>
        <taxon>Glires</taxon>
        <taxon>Rodentia</taxon>
        <taxon>Myomorpha</taxon>
        <taxon>Muroidea</taxon>
        <taxon>Cricetidae</taxon>
        <taxon>Cricetinae</taxon>
        <taxon>Cricetulus</taxon>
    </lineage>
</organism>
<reference evidence="3" key="1">
    <citation type="journal article" date="2011" name="Nat. Biotechnol.">
        <title>The genomic sequence of the Chinese hamster ovary (CHO)-K1 cell line.</title>
        <authorList>
            <person name="Xu X."/>
            <person name="Nagarajan H."/>
            <person name="Lewis N.E."/>
            <person name="Pan S."/>
            <person name="Cai Z."/>
            <person name="Liu X."/>
            <person name="Chen W."/>
            <person name="Xie M."/>
            <person name="Wang W."/>
            <person name="Hammond S."/>
            <person name="Andersen M.R."/>
            <person name="Neff N."/>
            <person name="Passarelli B."/>
            <person name="Koh W."/>
            <person name="Fan H.C."/>
            <person name="Wang J."/>
            <person name="Gui Y."/>
            <person name="Lee K.H."/>
            <person name="Betenbaugh M.J."/>
            <person name="Quake S.R."/>
            <person name="Famili I."/>
            <person name="Palsson B.O."/>
            <person name="Wang J."/>
        </authorList>
    </citation>
    <scope>NUCLEOTIDE SEQUENCE [LARGE SCALE GENOMIC DNA]</scope>
    <source>
        <strain evidence="3">CHO K1 cell line</strain>
    </source>
</reference>
<dbReference type="InParanoid" id="G3HQU8"/>
<dbReference type="InterPro" id="IPR033304">
    <property type="entry name" value="DLEC1"/>
</dbReference>
<accession>G3HQU8</accession>
<evidence type="ECO:0000313" key="2">
    <source>
        <dbReference type="EMBL" id="EGW00822.1"/>
    </source>
</evidence>
<evidence type="ECO:0000313" key="3">
    <source>
        <dbReference type="Proteomes" id="UP000001075"/>
    </source>
</evidence>
<dbReference type="EMBL" id="JH000620">
    <property type="protein sequence ID" value="EGW00822.1"/>
    <property type="molecule type" value="Genomic_DNA"/>
</dbReference>
<dbReference type="PANTHER" id="PTHR46348:SF1">
    <property type="entry name" value="DELETED IN LUNG AND ESOPHAGEAL CANCER PROTEIN 1"/>
    <property type="match status" value="1"/>
</dbReference>
<dbReference type="GO" id="GO:0005929">
    <property type="term" value="C:cilium"/>
    <property type="evidence" value="ECO:0007669"/>
    <property type="project" value="TreeGrafter"/>
</dbReference>
<proteinExistence type="predicted"/>
<sequence length="1334" mass="148111">MLKAKLDKEAEESYRKPVDFDEFEYTTDSLTSTFKARQKTKDTVKMVIALQNTTATSRYLRVLPPSTPYFALGLGMFPGKGGMVAPGMTCQYVVQFIPDCLGDFDDFILVETQSAHTLVIPLQARRPPPVLTLSPVLDCGHCLIGGVKLTRFVCKNVGYSVGKFCIMPKKSWPPPSFRIVGSTGFVEKPPFGIMPSVFELAPGFAILLEVLFLPTSLGKAEETFIIACDNCQIKELVITGTGQLVALDLIYISGGRNEPEAGELRDLTAQYFIRFDPENPHSTARKQLIIRNATHVDLAFRWQIMKPNLQPLMPGETHSADSIKCHPDRESAFSIIPEKGVLEGHSDHQFILSFSPYEMWNNSKSPIKYLWGKISESHIIEVEPCSGLIEPNEVGDFELNLTGGAPGPISQDLKCEVKYSPCSVVLHIEAAFKGPAVVIDVPALQFGLLRLGQKSSCSVQIRNVSQLSAVWRLKESPVCLKERNEDVSPFDIEPLSGQLLPLGECKVNVTLEASHCQSLQTVLELEVENGAWSYLPVYAEVQQPYVYLKSSHVELSNLYLGVPTKSTVVLVNGTLLPTRFHWGKLLGAQAALCRVTISPRRGLLGPSEERQLNLQFTANTRMNFLQEKLTDLALPCHVSGMEKPLALGISGNPLGLRVTVTVSIEDSDGSAQFSDHPEKLRLDFGSKVPLRTRVTRQLILTNCSPIQTPFTLKFEYFGSSQESLNRKTSLPDLPPALLKTARIQEQLAKREKMDFMENILSHRKGAAFFPHISQGMLGAHQQLNINITGCANMWGEYWDDLLCTVGDLPVTVIPVYMAVVGCPISSLRNTCYSVAPFLKEPTIRFGTQISGGDTVNRTLRLYNSSPCDIRLDWETYVPEEKEDRLLELLVFYGPPFPLRDQDGNELLCPETSEASSPWCPSPSNMSVSSHAVPSSGSCSGSGSGETRAEEQIISVILQGHEGLPSDSMYRVSPKQVVIPAGGNRVMHIFFTPMALDLDIRHKVECAAYALGFMSLDKETDREIPGRMRRLHEFAVGPLRLDLNGYVRLAQLTIELDSNGYLEFQCHASDLIPKNPCCGVLSDRLITRQMKLINTTEILQYFRVLVSRPFLVSQGGTSCDNIACHDHQQCEEEIASSGQQLLLRPQENMLVAVSFSLSLELLSYQKLPADQMLPGVDIRQSEHGLKQMEFTQNLRLCFTNQTEVPLRAVVALPSLQLSTSWVDFGTCFVNQQHSREVYLVNRSNCLSYWTVLMGQEEPVTEDNAFGVSPSSGLLEARPTNSPPPSIPLQVFFNPRSSLLYESTMVVEGVLSEKPCTLRLRGRGSYDERYVIPNQL</sequence>